<keyword evidence="1" id="KW-1133">Transmembrane helix</keyword>
<organism evidence="2 3">
    <name type="scientific">Trichodelitschia bisporula</name>
    <dbReference type="NCBI Taxonomy" id="703511"/>
    <lineage>
        <taxon>Eukaryota</taxon>
        <taxon>Fungi</taxon>
        <taxon>Dikarya</taxon>
        <taxon>Ascomycota</taxon>
        <taxon>Pezizomycotina</taxon>
        <taxon>Dothideomycetes</taxon>
        <taxon>Dothideomycetes incertae sedis</taxon>
        <taxon>Phaeotrichales</taxon>
        <taxon>Phaeotrichaceae</taxon>
        <taxon>Trichodelitschia</taxon>
    </lineage>
</organism>
<dbReference type="EMBL" id="ML996692">
    <property type="protein sequence ID" value="KAF2401638.1"/>
    <property type="molecule type" value="Genomic_DNA"/>
</dbReference>
<evidence type="ECO:0000313" key="2">
    <source>
        <dbReference type="EMBL" id="KAF2401638.1"/>
    </source>
</evidence>
<reference evidence="2" key="1">
    <citation type="journal article" date="2020" name="Stud. Mycol.">
        <title>101 Dothideomycetes genomes: a test case for predicting lifestyles and emergence of pathogens.</title>
        <authorList>
            <person name="Haridas S."/>
            <person name="Albert R."/>
            <person name="Binder M."/>
            <person name="Bloem J."/>
            <person name="Labutti K."/>
            <person name="Salamov A."/>
            <person name="Andreopoulos B."/>
            <person name="Baker S."/>
            <person name="Barry K."/>
            <person name="Bills G."/>
            <person name="Bluhm B."/>
            <person name="Cannon C."/>
            <person name="Castanera R."/>
            <person name="Culley D."/>
            <person name="Daum C."/>
            <person name="Ezra D."/>
            <person name="Gonzalez J."/>
            <person name="Henrissat B."/>
            <person name="Kuo A."/>
            <person name="Liang C."/>
            <person name="Lipzen A."/>
            <person name="Lutzoni F."/>
            <person name="Magnuson J."/>
            <person name="Mondo S."/>
            <person name="Nolan M."/>
            <person name="Ohm R."/>
            <person name="Pangilinan J."/>
            <person name="Park H.-J."/>
            <person name="Ramirez L."/>
            <person name="Alfaro M."/>
            <person name="Sun H."/>
            <person name="Tritt A."/>
            <person name="Yoshinaga Y."/>
            <person name="Zwiers L.-H."/>
            <person name="Turgeon B."/>
            <person name="Goodwin S."/>
            <person name="Spatafora J."/>
            <person name="Crous P."/>
            <person name="Grigoriev I."/>
        </authorList>
    </citation>
    <scope>NUCLEOTIDE SEQUENCE</scope>
    <source>
        <strain evidence="2">CBS 262.69</strain>
    </source>
</reference>
<evidence type="ECO:0000256" key="1">
    <source>
        <dbReference type="SAM" id="Phobius"/>
    </source>
</evidence>
<keyword evidence="3" id="KW-1185">Reference proteome</keyword>
<dbReference type="AlphaFoldDB" id="A0A6G1I014"/>
<keyword evidence="1" id="KW-0812">Transmembrane</keyword>
<feature type="transmembrane region" description="Helical" evidence="1">
    <location>
        <begin position="6"/>
        <end position="29"/>
    </location>
</feature>
<gene>
    <name evidence="2" type="ORF">EJ06DRAFT_528803</name>
</gene>
<keyword evidence="1" id="KW-0472">Membrane</keyword>
<protein>
    <submittedName>
        <fullName evidence="2">Uncharacterized protein</fullName>
    </submittedName>
</protein>
<sequence length="110" mass="11951">MAPAEVHIAHFMASAVSACSIIITSLPSLSMSLGHIGGRDSGPRRCPMSWELRSSRNGTGSRVLLHLFPSDDVRRDIGRLGLTDSDPVFLVLLTRPTIHETESLVFPPKC</sequence>
<proteinExistence type="predicted"/>
<dbReference type="Proteomes" id="UP000799640">
    <property type="component" value="Unassembled WGS sequence"/>
</dbReference>
<evidence type="ECO:0000313" key="3">
    <source>
        <dbReference type="Proteomes" id="UP000799640"/>
    </source>
</evidence>
<name>A0A6G1I014_9PEZI</name>
<accession>A0A6G1I014</accession>